<dbReference type="Proteomes" id="UP000824469">
    <property type="component" value="Unassembled WGS sequence"/>
</dbReference>
<organism evidence="2 3">
    <name type="scientific">Taxus chinensis</name>
    <name type="common">Chinese yew</name>
    <name type="synonym">Taxus wallichiana var. chinensis</name>
    <dbReference type="NCBI Taxonomy" id="29808"/>
    <lineage>
        <taxon>Eukaryota</taxon>
        <taxon>Viridiplantae</taxon>
        <taxon>Streptophyta</taxon>
        <taxon>Embryophyta</taxon>
        <taxon>Tracheophyta</taxon>
        <taxon>Spermatophyta</taxon>
        <taxon>Pinopsida</taxon>
        <taxon>Pinidae</taxon>
        <taxon>Conifers II</taxon>
        <taxon>Cupressales</taxon>
        <taxon>Taxaceae</taxon>
        <taxon>Taxus</taxon>
    </lineage>
</organism>
<keyword evidence="3" id="KW-1185">Reference proteome</keyword>
<name>A0AA38G3H4_TAXCH</name>
<keyword evidence="1" id="KW-0812">Transmembrane</keyword>
<evidence type="ECO:0000256" key="1">
    <source>
        <dbReference type="SAM" id="Phobius"/>
    </source>
</evidence>
<dbReference type="AlphaFoldDB" id="A0AA38G3H4"/>
<keyword evidence="1" id="KW-0472">Membrane</keyword>
<dbReference type="EMBL" id="JAHRHJ020000005">
    <property type="protein sequence ID" value="KAH9314174.1"/>
    <property type="molecule type" value="Genomic_DNA"/>
</dbReference>
<feature type="transmembrane region" description="Helical" evidence="1">
    <location>
        <begin position="616"/>
        <end position="640"/>
    </location>
</feature>
<dbReference type="PANTHER" id="PTHR34553">
    <property type="entry name" value="OS05G0597400 PROTEIN"/>
    <property type="match status" value="1"/>
</dbReference>
<keyword evidence="1" id="KW-1133">Transmembrane helix</keyword>
<feature type="transmembrane region" description="Helical" evidence="1">
    <location>
        <begin position="486"/>
        <end position="503"/>
    </location>
</feature>
<sequence>PILRFRLLDIEAAREEDKGMGQQHRHRIYPLTGLQIGDMQSYVSRLYLYLTCEMDKLFILVDNGPWLLDNHCRPAQLWQFMVMKSRISPFANTRTRPENEGLGINFERRKEPKTASKGYRHYRWLSVIDAARWQHKALAPVKELHHTLHGCVVFELAWADVRGINYTNELQMDTCIALEYKSMIKKEFDSIEEARYCIASHCNGLVLPNASLSRWSDVKMHGCKESHAPSSFEVSDQSDEFQFGSNPDDRFHDVANERKNLANLEHDLQGNMQQGMDMTPQKGHLKLSGSGIGGRNNDSSQQDVFAKFEERYCTSDCNVSEHDRQESLLSRFQDAGNGMEVLCDCKGASASAKLSDAYSKRSKAQRSRKSVSENSFFGPRNSLGSRIMEEPLMDRKHLRGFSKNDKISSGTYAQSDLEAVNYKDVLLIFRFSDAWLPFELKQIITSDLRLLRLLESGLPSWVIFFQSYPIFCQLYCPWMRPLARTLYILISVVTVLIGFYDLYKNVPVLKATAARICGPLFDWIEAWEMISRLKYLGTMLFLQNFEKAFKWSLTIIRTVRQLVSLLTRPMVEPLAQLGEFILPLWSICVETTWDCRNAVWIITSSIFSGAASLVQILIWPLVIVLSTVWGVVTAIMYPIASAFWELLIAPIRLLLMFLNSMGLISSEIIDFGKRTWQTLSGTFQLISDTEPTSNTNSVSVWRALWNDLFSQVFRAVRSIVNGFVAFFIGCNKHRLSIYNHLAAFLEHLCDVLHIRHSADLNTTRHVLQTHGKKIKAQDGVDKEYIHTSKFLGYPNRSAAKHRWD</sequence>
<accession>A0AA38G3H4</accession>
<dbReference type="OMA" id="TMARGMQ"/>
<protein>
    <submittedName>
        <fullName evidence="2">Uncharacterized protein</fullName>
    </submittedName>
</protein>
<feature type="non-terminal residue" evidence="2">
    <location>
        <position position="1"/>
    </location>
</feature>
<proteinExistence type="predicted"/>
<reference evidence="2 3" key="1">
    <citation type="journal article" date="2021" name="Nat. Plants">
        <title>The Taxus genome provides insights into paclitaxel biosynthesis.</title>
        <authorList>
            <person name="Xiong X."/>
            <person name="Gou J."/>
            <person name="Liao Q."/>
            <person name="Li Y."/>
            <person name="Zhou Q."/>
            <person name="Bi G."/>
            <person name="Li C."/>
            <person name="Du R."/>
            <person name="Wang X."/>
            <person name="Sun T."/>
            <person name="Guo L."/>
            <person name="Liang H."/>
            <person name="Lu P."/>
            <person name="Wu Y."/>
            <person name="Zhang Z."/>
            <person name="Ro D.K."/>
            <person name="Shang Y."/>
            <person name="Huang S."/>
            <person name="Yan J."/>
        </authorList>
    </citation>
    <scope>NUCLEOTIDE SEQUENCE [LARGE SCALE GENOMIC DNA]</scope>
    <source>
        <strain evidence="2">Ta-2019</strain>
    </source>
</reference>
<gene>
    <name evidence="2" type="ORF">KI387_022801</name>
</gene>
<evidence type="ECO:0000313" key="2">
    <source>
        <dbReference type="EMBL" id="KAH9314174.1"/>
    </source>
</evidence>
<dbReference type="PANTHER" id="PTHR34553:SF4">
    <property type="entry name" value="G1_S-SPECIFIC CYCLIN-E PROTEIN"/>
    <property type="match status" value="1"/>
</dbReference>
<evidence type="ECO:0000313" key="3">
    <source>
        <dbReference type="Proteomes" id="UP000824469"/>
    </source>
</evidence>
<comment type="caution">
    <text evidence="2">The sequence shown here is derived from an EMBL/GenBank/DDBJ whole genome shotgun (WGS) entry which is preliminary data.</text>
</comment>